<dbReference type="Proteomes" id="UP001431935">
    <property type="component" value="Chromosome"/>
</dbReference>
<keyword evidence="1" id="KW-0812">Transmembrane</keyword>
<feature type="transmembrane region" description="Helical" evidence="1">
    <location>
        <begin position="179"/>
        <end position="202"/>
    </location>
</feature>
<proteinExistence type="predicted"/>
<sequence>MSENLNVEEKQQNEKHKKIKHKKLYFFSKDKQLIWTIMSFIVVFFIVISFLNIKGLTTIYSYTFGTFFGMFSIVFFSFLLLVAIQKIFKMKSTYSIGVFHFSLLRLLFVLLSLIMLGTAIYYAKNKPDDFGYKNAFSLIFQKWYHDFKGNNVVLLPYKWTPGILFTLLYFITAFPGGKFGIVLSIIIPIILFILFFGCFFISNKRFSKMFNKKRNSHLNDKNKNLNKNLERVNFLDEDIATKETIMIDTEQINKTDETYIIDFDDNKDNEIVKEIPDLPDFSTQEFDIDYINGNNNVETNNLKNIDKTNQEYTNKKELISTDLIINDLEPEVVDLKQEIENEKNLFNFENKTIKSDKENNPKRFSLIKDEEELF</sequence>
<feature type="transmembrane region" description="Helical" evidence="1">
    <location>
        <begin position="59"/>
        <end position="82"/>
    </location>
</feature>
<feature type="transmembrane region" description="Helical" evidence="1">
    <location>
        <begin position="33"/>
        <end position="53"/>
    </location>
</feature>
<name>A0ABZ2AGL2_9BACT</name>
<accession>A0ABZ2AGL2</accession>
<protein>
    <submittedName>
        <fullName evidence="2">Uncharacterized protein</fullName>
    </submittedName>
</protein>
<dbReference type="RefSeq" id="WP_330463296.1">
    <property type="nucleotide sequence ID" value="NZ_CP143578.1"/>
</dbReference>
<evidence type="ECO:0000256" key="1">
    <source>
        <dbReference type="SAM" id="Phobius"/>
    </source>
</evidence>
<keyword evidence="3" id="KW-1185">Reference proteome</keyword>
<dbReference type="EMBL" id="CP143578">
    <property type="protein sequence ID" value="WVN21257.1"/>
    <property type="molecule type" value="Genomic_DNA"/>
</dbReference>
<reference evidence="2" key="1">
    <citation type="submission" date="2024-01" db="EMBL/GenBank/DDBJ databases">
        <title>Complete genome sequence of Mycoplasma gateae strain 3700.</title>
        <authorList>
            <person name="Spergser J."/>
        </authorList>
    </citation>
    <scope>NUCLEOTIDE SEQUENCE [LARGE SCALE GENOMIC DNA]</scope>
    <source>
        <strain evidence="2">3700</strain>
    </source>
</reference>
<keyword evidence="1" id="KW-0472">Membrane</keyword>
<keyword evidence="1" id="KW-1133">Transmembrane helix</keyword>
<feature type="transmembrane region" description="Helical" evidence="1">
    <location>
        <begin position="103"/>
        <end position="123"/>
    </location>
</feature>
<organism evidence="2 3">
    <name type="scientific">Metamycoplasma gateae</name>
    <dbReference type="NCBI Taxonomy" id="35769"/>
    <lineage>
        <taxon>Bacteria</taxon>
        <taxon>Bacillati</taxon>
        <taxon>Mycoplasmatota</taxon>
        <taxon>Mycoplasmoidales</taxon>
        <taxon>Metamycoplasmataceae</taxon>
        <taxon>Metamycoplasma</taxon>
    </lineage>
</organism>
<gene>
    <name evidence="2" type="ORF">V2E26_02465</name>
</gene>
<evidence type="ECO:0000313" key="2">
    <source>
        <dbReference type="EMBL" id="WVN21257.1"/>
    </source>
</evidence>
<evidence type="ECO:0000313" key="3">
    <source>
        <dbReference type="Proteomes" id="UP001431935"/>
    </source>
</evidence>